<keyword evidence="4" id="KW-0813">Transport</keyword>
<evidence type="ECO:0000256" key="1">
    <source>
        <dbReference type="ARBA" id="ARBA00004395"/>
    </source>
</evidence>
<dbReference type="InterPro" id="IPR007265">
    <property type="entry name" value="COG_su3"/>
</dbReference>
<dbReference type="PANTHER" id="PTHR13302:SF8">
    <property type="entry name" value="CONSERVED OLIGOMERIC GOLGI COMPLEX SUBUNIT 3"/>
    <property type="match status" value="1"/>
</dbReference>
<dbReference type="AlphaFoldDB" id="A0A074YBQ9"/>
<evidence type="ECO:0000256" key="2">
    <source>
        <dbReference type="ARBA" id="ARBA00009936"/>
    </source>
</evidence>
<evidence type="ECO:0000313" key="12">
    <source>
        <dbReference type="EMBL" id="KEQ93459.1"/>
    </source>
</evidence>
<evidence type="ECO:0000259" key="11">
    <source>
        <dbReference type="Pfam" id="PF20671"/>
    </source>
</evidence>
<evidence type="ECO:0000259" key="10">
    <source>
        <dbReference type="Pfam" id="PF04136"/>
    </source>
</evidence>
<feature type="compositionally biased region" description="Low complexity" evidence="9">
    <location>
        <begin position="88"/>
        <end position="103"/>
    </location>
</feature>
<evidence type="ECO:0000256" key="7">
    <source>
        <dbReference type="ARBA" id="ARBA00023136"/>
    </source>
</evidence>
<dbReference type="InterPro" id="IPR048320">
    <property type="entry name" value="COG3_N"/>
</dbReference>
<dbReference type="Proteomes" id="UP000030641">
    <property type="component" value="Unassembled WGS sequence"/>
</dbReference>
<dbReference type="OMA" id="DEFELWG"/>
<dbReference type="GO" id="GO:0006914">
    <property type="term" value="P:autophagy"/>
    <property type="evidence" value="ECO:0007669"/>
    <property type="project" value="TreeGrafter"/>
</dbReference>
<feature type="compositionally biased region" description="Polar residues" evidence="9">
    <location>
        <begin position="1"/>
        <end position="20"/>
    </location>
</feature>
<protein>
    <recommendedName>
        <fullName evidence="3">Conserved oligomeric Golgi complex subunit 3</fullName>
    </recommendedName>
    <alternativeName>
        <fullName evidence="8">Component of oligomeric Golgi complex 3</fullName>
    </alternativeName>
</protein>
<keyword evidence="6" id="KW-0333">Golgi apparatus</keyword>
<dbReference type="HOGENOM" id="CLU_011639_0_0_1"/>
<dbReference type="OrthoDB" id="296793at2759"/>
<dbReference type="EMBL" id="KL584765">
    <property type="protein sequence ID" value="KEQ93459.1"/>
    <property type="molecule type" value="Genomic_DNA"/>
</dbReference>
<evidence type="ECO:0000256" key="9">
    <source>
        <dbReference type="SAM" id="MobiDB-lite"/>
    </source>
</evidence>
<sequence length="840" mass="94409">MMDSDWYTSFTPTAPATSENAHGHRRRASLLQQPNDATQADDAADPLPSLSEEDETPLQKGPPQATPVRRAHSYSQLRELDAPRPHTTRPSPSSRKNSLSSAPKPKNLLQSRLDFATWYDVLEDDLLDASHDDYDLYHDQLNLSQHHLDSLVESTNDALTVLSSLSDSFKAVEEQTTAFHAQCESLVTEQRRVTDLAEKMTHNLQYYAYLEPMTRRLNAPGAANLVRAKEFPDMLTNLDQCLEYMQAHPTHREASTYRSRYRLLLTRALTLIRVHFTNSIRALAADASQRIADRQLNDTTQTALLYTKFRVGAPELKQLGLEIQKRAVLPAGANQGGEAEYQSLMNELHQSYSATRGRLLFPIITRKLTEMASVDNAVGDLVTFAKTAIGFVRGICLDEYDLWGDWFAGDGGVYEFLEAVCEPLYDHLRPRTIREARIPKLCELCTFIQTRYMIDEEDDDLGYQDSNSAKRSLDFAALVKPALEDAQSRLVFLALAVLRDDIENYRPKPEDLDYPSQARGPSTINADGKRVALSGRKDSTHAAQARSPDEDDAGSMFEPAWPTNEKQVIVWYPTLRKAVWLLSRIYRLVNSTVFDDLAHNIVHSTTVSLAWAASQIATKSSPADANVFLIAHLLRLKQQIVAFDIEFITPEVTFDFSSVTNTFYELRERGGLWNPASWVKLAAGGLMPRVVENMLDAKAELDGRLRAVINDFVNGFVKRITTPLAAPKKEPGPEASHVTAEVRTITQKEVISLRQKLDEYIQDVRTRETLVAAVRDQVVLAYEEWMDQMSEGSGKARIGKISKKGKGREDEVWSSEVFAEWCERVFAVGQVTGDEETPDP</sequence>
<dbReference type="GeneID" id="25370078"/>
<gene>
    <name evidence="12" type="ORF">AUEXF2481DRAFT_6535</name>
</gene>
<dbReference type="STRING" id="1043005.A0A074YBQ9"/>
<evidence type="ECO:0000313" key="13">
    <source>
        <dbReference type="Proteomes" id="UP000030641"/>
    </source>
</evidence>
<dbReference type="FunCoup" id="A0A074YBQ9">
    <property type="interactions" value="704"/>
</dbReference>
<dbReference type="Pfam" id="PF04136">
    <property type="entry name" value="COG3_N"/>
    <property type="match status" value="1"/>
</dbReference>
<dbReference type="PANTHER" id="PTHR13302">
    <property type="entry name" value="CONSERVED OLIGOMERIC GOLGI COMPLEX COMPONENT 3"/>
    <property type="match status" value="1"/>
</dbReference>
<evidence type="ECO:0000256" key="5">
    <source>
        <dbReference type="ARBA" id="ARBA00022927"/>
    </source>
</evidence>
<dbReference type="GO" id="GO:0006886">
    <property type="term" value="P:intracellular protein transport"/>
    <property type="evidence" value="ECO:0007669"/>
    <property type="project" value="InterPro"/>
</dbReference>
<dbReference type="GO" id="GO:0007030">
    <property type="term" value="P:Golgi organization"/>
    <property type="evidence" value="ECO:0007669"/>
    <property type="project" value="TreeGrafter"/>
</dbReference>
<keyword evidence="7" id="KW-0472">Membrane</keyword>
<feature type="domain" description="Conserved oligomeric Golgi complex subunit 3 N-terminal" evidence="10">
    <location>
        <begin position="137"/>
        <end position="281"/>
    </location>
</feature>
<keyword evidence="13" id="KW-1185">Reference proteome</keyword>
<reference evidence="12 13" key="1">
    <citation type="journal article" date="2014" name="BMC Genomics">
        <title>Genome sequencing of four Aureobasidium pullulans varieties: biotechnological potential, stress tolerance, and description of new species.</title>
        <authorList>
            <person name="Gostin Ar C."/>
            <person name="Ohm R.A."/>
            <person name="Kogej T."/>
            <person name="Sonjak S."/>
            <person name="Turk M."/>
            <person name="Zajc J."/>
            <person name="Zalar P."/>
            <person name="Grube M."/>
            <person name="Sun H."/>
            <person name="Han J."/>
            <person name="Sharma A."/>
            <person name="Chiniquy J."/>
            <person name="Ngan C.Y."/>
            <person name="Lipzen A."/>
            <person name="Barry K."/>
            <person name="Grigoriev I.V."/>
            <person name="Gunde-Cimerman N."/>
        </authorList>
    </citation>
    <scope>NUCLEOTIDE SEQUENCE [LARGE SCALE GENOMIC DNA]</scope>
    <source>
        <strain evidence="12 13">EXF-2481</strain>
    </source>
</reference>
<feature type="region of interest" description="Disordered" evidence="9">
    <location>
        <begin position="508"/>
        <end position="554"/>
    </location>
</feature>
<feature type="domain" description="Conserved oligomeric Golgi complex subunit 3 C-terminal" evidence="11">
    <location>
        <begin position="303"/>
        <end position="659"/>
    </location>
</feature>
<dbReference type="GO" id="GO:0006891">
    <property type="term" value="P:intra-Golgi vesicle-mediated transport"/>
    <property type="evidence" value="ECO:0007669"/>
    <property type="project" value="TreeGrafter"/>
</dbReference>
<evidence type="ECO:0000256" key="8">
    <source>
        <dbReference type="ARBA" id="ARBA00031339"/>
    </source>
</evidence>
<evidence type="ECO:0000256" key="4">
    <source>
        <dbReference type="ARBA" id="ARBA00022448"/>
    </source>
</evidence>
<dbReference type="InterPro" id="IPR048685">
    <property type="entry name" value="COG3_C"/>
</dbReference>
<keyword evidence="5" id="KW-0653">Protein transport</keyword>
<dbReference type="GO" id="GO:0005801">
    <property type="term" value="C:cis-Golgi network"/>
    <property type="evidence" value="ECO:0007669"/>
    <property type="project" value="InterPro"/>
</dbReference>
<dbReference type="GO" id="GO:0017119">
    <property type="term" value="C:Golgi transport complex"/>
    <property type="evidence" value="ECO:0007669"/>
    <property type="project" value="TreeGrafter"/>
</dbReference>
<name>A0A074YBQ9_AURSE</name>
<evidence type="ECO:0000256" key="3">
    <source>
        <dbReference type="ARBA" id="ARBA00020976"/>
    </source>
</evidence>
<comment type="similarity">
    <text evidence="2">Belongs to the COG3 family.</text>
</comment>
<dbReference type="GO" id="GO:0000139">
    <property type="term" value="C:Golgi membrane"/>
    <property type="evidence" value="ECO:0007669"/>
    <property type="project" value="UniProtKB-SubCell"/>
</dbReference>
<evidence type="ECO:0000256" key="6">
    <source>
        <dbReference type="ARBA" id="ARBA00023034"/>
    </source>
</evidence>
<accession>A0A074YBQ9</accession>
<dbReference type="InParanoid" id="A0A074YBQ9"/>
<comment type="subcellular location">
    <subcellularLocation>
        <location evidence="1">Golgi apparatus membrane</location>
        <topology evidence="1">Peripheral membrane protein</topology>
    </subcellularLocation>
</comment>
<dbReference type="Pfam" id="PF20671">
    <property type="entry name" value="COG3_C"/>
    <property type="match status" value="1"/>
</dbReference>
<dbReference type="RefSeq" id="XP_013341939.1">
    <property type="nucleotide sequence ID" value="XM_013486485.1"/>
</dbReference>
<proteinExistence type="inferred from homology"/>
<organism evidence="12 13">
    <name type="scientific">Aureobasidium subglaciale (strain EXF-2481)</name>
    <name type="common">Aureobasidium pullulans var. subglaciale</name>
    <dbReference type="NCBI Taxonomy" id="1043005"/>
    <lineage>
        <taxon>Eukaryota</taxon>
        <taxon>Fungi</taxon>
        <taxon>Dikarya</taxon>
        <taxon>Ascomycota</taxon>
        <taxon>Pezizomycotina</taxon>
        <taxon>Dothideomycetes</taxon>
        <taxon>Dothideomycetidae</taxon>
        <taxon>Dothideales</taxon>
        <taxon>Saccotheciaceae</taxon>
        <taxon>Aureobasidium</taxon>
    </lineage>
</organism>
<feature type="compositionally biased region" description="Basic and acidic residues" evidence="9">
    <location>
        <begin position="527"/>
        <end position="540"/>
    </location>
</feature>
<feature type="region of interest" description="Disordered" evidence="9">
    <location>
        <begin position="1"/>
        <end position="105"/>
    </location>
</feature>